<feature type="region of interest" description="Disordered" evidence="9">
    <location>
        <begin position="1891"/>
        <end position="1923"/>
    </location>
</feature>
<proteinExistence type="inferred from homology"/>
<evidence type="ECO:0000313" key="15">
    <source>
        <dbReference type="EMBL" id="EME86085.1"/>
    </source>
</evidence>
<dbReference type="InterPro" id="IPR001005">
    <property type="entry name" value="SANT/Myb"/>
</dbReference>
<keyword evidence="4" id="KW-0067">ATP-binding</keyword>
<dbReference type="FunFam" id="1.10.10.60:FF:000014">
    <property type="entry name" value="SWI/SNF complex subunit SMARCC2 isoform C"/>
    <property type="match status" value="1"/>
</dbReference>
<dbReference type="GO" id="GO:0006338">
    <property type="term" value="P:chromatin remodeling"/>
    <property type="evidence" value="ECO:0007669"/>
    <property type="project" value="UniProtKB-ARBA"/>
</dbReference>
<evidence type="ECO:0000256" key="7">
    <source>
        <dbReference type="ARBA" id="ARBA00023242"/>
    </source>
</evidence>
<dbReference type="GeneID" id="19336500"/>
<dbReference type="InterPro" id="IPR001650">
    <property type="entry name" value="Helicase_C-like"/>
</dbReference>
<evidence type="ECO:0000256" key="9">
    <source>
        <dbReference type="SAM" id="MobiDB-lite"/>
    </source>
</evidence>
<feature type="domain" description="Myb-like" evidence="10">
    <location>
        <begin position="1771"/>
        <end position="1821"/>
    </location>
</feature>
<evidence type="ECO:0000256" key="1">
    <source>
        <dbReference type="ARBA" id="ARBA00009687"/>
    </source>
</evidence>
<dbReference type="EMBL" id="KB446556">
    <property type="protein sequence ID" value="EME86085.1"/>
    <property type="molecule type" value="Genomic_DNA"/>
</dbReference>
<dbReference type="PROSITE" id="PS50090">
    <property type="entry name" value="MYB_LIKE"/>
    <property type="match status" value="1"/>
</dbReference>
<feature type="domain" description="Helicase C-terminal" evidence="13">
    <location>
        <begin position="1078"/>
        <end position="1253"/>
    </location>
</feature>
<dbReference type="Gene3D" id="1.10.10.60">
    <property type="entry name" value="Homeodomain-like"/>
    <property type="match status" value="1"/>
</dbReference>
<dbReference type="RefSeq" id="XP_007923484.1">
    <property type="nucleotide sequence ID" value="XM_007925293.1"/>
</dbReference>
<dbReference type="InterPro" id="IPR017884">
    <property type="entry name" value="SANT_dom"/>
</dbReference>
<evidence type="ECO:0000259" key="13">
    <source>
        <dbReference type="PROSITE" id="PS51194"/>
    </source>
</evidence>
<feature type="region of interest" description="Disordered" evidence="9">
    <location>
        <begin position="242"/>
        <end position="277"/>
    </location>
</feature>
<accession>M2Z8H2</accession>
<dbReference type="CDD" id="cd02336">
    <property type="entry name" value="ZZ_RSC8"/>
    <property type="match status" value="1"/>
</dbReference>
<keyword evidence="6" id="KW-0804">Transcription</keyword>
<keyword evidence="5" id="KW-0805">Transcription regulation</keyword>
<gene>
    <name evidence="15" type="ORF">MYCFIDRAFT_206697</name>
</gene>
<dbReference type="Gene3D" id="1.10.10.10">
    <property type="entry name" value="Winged helix-like DNA-binding domain superfamily/Winged helix DNA-binding domain"/>
    <property type="match status" value="1"/>
</dbReference>
<evidence type="ECO:0000256" key="6">
    <source>
        <dbReference type="ARBA" id="ARBA00023163"/>
    </source>
</evidence>
<dbReference type="Pfam" id="PF16495">
    <property type="entry name" value="SWIRM-assoc_1"/>
    <property type="match status" value="1"/>
</dbReference>
<dbReference type="SMART" id="SM00490">
    <property type="entry name" value="HELICc"/>
    <property type="match status" value="1"/>
</dbReference>
<evidence type="ECO:0000256" key="8">
    <source>
        <dbReference type="SAM" id="Coils"/>
    </source>
</evidence>
<dbReference type="Pfam" id="PF04433">
    <property type="entry name" value="SWIRM"/>
    <property type="match status" value="1"/>
</dbReference>
<feature type="region of interest" description="Disordered" evidence="9">
    <location>
        <begin position="2029"/>
        <end position="2069"/>
    </location>
</feature>
<reference evidence="15 16" key="1">
    <citation type="journal article" date="2012" name="PLoS Pathog.">
        <title>Diverse lifestyles and strategies of plant pathogenesis encoded in the genomes of eighteen Dothideomycetes fungi.</title>
        <authorList>
            <person name="Ohm R.A."/>
            <person name="Feau N."/>
            <person name="Henrissat B."/>
            <person name="Schoch C.L."/>
            <person name="Horwitz B.A."/>
            <person name="Barry K.W."/>
            <person name="Condon B.J."/>
            <person name="Copeland A.C."/>
            <person name="Dhillon B."/>
            <person name="Glaser F."/>
            <person name="Hesse C.N."/>
            <person name="Kosti I."/>
            <person name="LaButti K."/>
            <person name="Lindquist E.A."/>
            <person name="Lucas S."/>
            <person name="Salamov A.A."/>
            <person name="Bradshaw R.E."/>
            <person name="Ciuffetti L."/>
            <person name="Hamelin R.C."/>
            <person name="Kema G.H.J."/>
            <person name="Lawrence C."/>
            <person name="Scott J.A."/>
            <person name="Spatafora J.W."/>
            <person name="Turgeon B.G."/>
            <person name="de Wit P.J.G.M."/>
            <person name="Zhong S."/>
            <person name="Goodwin S.B."/>
            <person name="Grigoriev I.V."/>
        </authorList>
    </citation>
    <scope>NUCLEOTIDE SEQUENCE [LARGE SCALE GENOMIC DNA]</scope>
    <source>
        <strain evidence="15 16">CIRAD86</strain>
    </source>
</reference>
<sequence>MIWRQKARDVLELHPVDSAMPDHSSDNRLGTRKFTMNPAQLLNPKAFAKQQAKAKAAKKPQNNESALCKLHSCFGVEHHMQLGTGTAFATIPKRNNSHHALFHFHFHHHHHHHHQRLDLHQLPRAYTTLSFQHIVPSPTTANSCSTQNCRLSVVMAYNKPPPSNFNTLSSPTLSGDPSMLIYEGPQQARKPTASVSDLPRYDAKALLDPKAAPTTISREASRDEDAHDNAGYGAAAMIERLHGVTSRDDMPTQKRKGPMTTGDEDENERKKQKTEGFSISKGGIISDHLKNERKKMAAEAGPSHQTIDLTGDDDEPAAASAAANDVEITKVIEPSNDEICLGLVNANALVHRVPTPSASLIRGLPKTSWPYMRISFRHEYGNGRNMQIDLIDNAEIKFGTMDLKAAAAVAPLLDGVNMNKMRLRMHLLSRPRKPSEEAGQRVSQLLKMAVTFFAPRNAAAQIGRFLSQRQLYLSAPFHAGGRDFVNPQLPQNFGPPRDSKPQQSSRGASTYVSRSVEEIRREATNMFDNLAKNEAIPSMEPNKEIIATDLMEHQKKALNFLFEHERSDFDGNELPVHALWRYRAKNTGQPAWYHVITGQEVTEKPKPVQGGILADMMGLGKTLSVLALIAETRTAAIRFRQQAVPFDLEDAVECNSKGTLIICPKSVLSNWEEQIGVHCREGKIKVYCYHGPNRTQNTAKLAKFDVVLTTYNIAAAEFADGMKKKKALSNINWFRIVLDEAHQIRTTSTKVSKACCNLYAERRWAVTGTPVQNSLSDLGALVKFLNIPPFDNPNTWNQYIMSPFKMGNVDVVEQLQLLVGSITLRRLKDTIGLTKRTETIERLEFTEVEMALYKKFASTCRTTLDNVTGGGNTLRGKAYAHVLKSIGRLRAICAHGREMLTEEDMKEVEGDDPNNAIVLDVGDEPGYEDEAEFTTDAQAYNLYKTMRDSEMDRCEGCGRLVGKKEPKPIDLDEEEDSSAANTPAISEGEEEDDLIGNLTPCFHVVCYNCTPRYIELCEESMTADRWHVCPYDETHQRFGLKPLTWSGYNSHIEERRIAANQPKAAKWDEDSYSGPHTKVKALLEELRQSEQESAELATLGEAPIRSVVFSGWTGYLDLIEHALIKNRVAFVRLDGSMSVKQRTQVMEMFKTEKDVVVMLVSIKAGGQGLNFTAANKVYVMEPQFNPGVEAQAVDRVHRLGQKRDVYIKHYIMQDSIEEGILGLQEKKNKLAQMSMDKKRSKAEENKQRLDDLKTLFNTGVGVCFLKSIFQFKCHSAYTKCMKFLPSFGFQASMLRPCAAAPSQIGLPAVAIASSATRLDLRSACPQTAPAHSEQLFPFTSPLTADIVYAIHARPSEHTQKRTPNTGDQEALAACANFSHSETNLDSTRAPGEASDELIRAENEALEAKQESQDQDTSMIEDAEDAKPQNDDVAKPAVEGGDGALVSDNPLDAPEAPAPENAEEAGEDEEMGDTKEGTPAVDATTPAATTKTAVEQSARSNLIDQNHAIILPSYSAWFDMHEIHNLERKALPEFFNNRNRSKTPAVYKDYRDFMVNTYRLNPSEYLTVTACRRNLAGDVCAIMRVHAFLEQWGLINYQVYFQIDPDTRPSNIGPPFTGHFRITADTPRGLQPHQPAPGSTVTPGKPHAGTDRLASAGKADLNLEVRRNIYDDKGKDVTPAKTESSEANGESAKALEEGLKQDGKQYFCYSCGKDCTRVRYHNSKNPAATATTPKPSKDQRYDLCSLCFQEGRFPSSTTAADYTKLENESYRSIGDKEKPWADSELLLLLEGLEMFDDNWESVADHVGTRTREECVLKFLQLEIEDKYLEETPAANSTSDLAYLSGGRLPFSQFDNPVMSVMGFLAGLADPATTAKAAGKSVEEVKKQLKSRIEAEASSEAGAEKEKEGTTQPEDVKGEKDDVMDVDDTTSLATREPPTSHDLPTTALSLTAARAAALASHTERQLTNQVSAAVNLQLQKMELKLQQFSEMESLLQAERREVERMRQRLFLDRLQFRKRVRETEAKLAGMKISVPQGDKLSMDQPGAEGSAEGSQSESYQDNMDGFMKHEI</sequence>
<dbReference type="InterPro" id="IPR007526">
    <property type="entry name" value="SWIRM"/>
</dbReference>
<dbReference type="PROSITE" id="PS50934">
    <property type="entry name" value="SWIRM"/>
    <property type="match status" value="1"/>
</dbReference>
<dbReference type="GO" id="GO:0006355">
    <property type="term" value="P:regulation of DNA-templated transcription"/>
    <property type="evidence" value="ECO:0007669"/>
    <property type="project" value="UniProtKB-ARBA"/>
</dbReference>
<dbReference type="SUPFAM" id="SSF52540">
    <property type="entry name" value="P-loop containing nucleoside triphosphate hydrolases"/>
    <property type="match status" value="2"/>
</dbReference>
<dbReference type="GO" id="GO:0005524">
    <property type="term" value="F:ATP binding"/>
    <property type="evidence" value="ECO:0007669"/>
    <property type="project" value="UniProtKB-KW"/>
</dbReference>
<dbReference type="CDD" id="cd18793">
    <property type="entry name" value="SF2_C_SNF"/>
    <property type="match status" value="1"/>
</dbReference>
<evidence type="ECO:0000259" key="12">
    <source>
        <dbReference type="PROSITE" id="PS51192"/>
    </source>
</evidence>
<dbReference type="SMART" id="SM00717">
    <property type="entry name" value="SANT"/>
    <property type="match status" value="1"/>
</dbReference>
<feature type="compositionally biased region" description="Basic and acidic residues" evidence="9">
    <location>
        <begin position="242"/>
        <end position="252"/>
    </location>
</feature>
<dbReference type="Pfam" id="PF00271">
    <property type="entry name" value="Helicase_C"/>
    <property type="match status" value="1"/>
</dbReference>
<dbReference type="SUPFAM" id="SSF46689">
    <property type="entry name" value="Homeodomain-like"/>
    <property type="match status" value="2"/>
</dbReference>
<keyword evidence="2" id="KW-0547">Nucleotide-binding</keyword>
<evidence type="ECO:0000256" key="3">
    <source>
        <dbReference type="ARBA" id="ARBA00022801"/>
    </source>
</evidence>
<feature type="region of interest" description="Disordered" evidence="9">
    <location>
        <begin position="484"/>
        <end position="513"/>
    </location>
</feature>
<feature type="compositionally biased region" description="Low complexity" evidence="9">
    <location>
        <begin position="1447"/>
        <end position="1459"/>
    </location>
</feature>
<dbReference type="Gene3D" id="3.40.50.10810">
    <property type="entry name" value="Tandem AAA-ATPase domain"/>
    <property type="match status" value="1"/>
</dbReference>
<feature type="region of interest" description="Disordered" evidence="9">
    <location>
        <begin position="1625"/>
        <end position="1656"/>
    </location>
</feature>
<evidence type="ECO:0000256" key="5">
    <source>
        <dbReference type="ARBA" id="ARBA00023015"/>
    </source>
</evidence>
<dbReference type="OrthoDB" id="448448at2759"/>
<keyword evidence="8" id="KW-0175">Coiled coil</keyword>
<keyword evidence="3" id="KW-0378">Hydrolase</keyword>
<dbReference type="InterPro" id="IPR036388">
    <property type="entry name" value="WH-like_DNA-bd_sf"/>
</dbReference>
<feature type="region of interest" description="Disordered" evidence="9">
    <location>
        <begin position="965"/>
        <end position="991"/>
    </location>
</feature>
<dbReference type="CDD" id="cd18008">
    <property type="entry name" value="DEXDc_SHPRH-like"/>
    <property type="match status" value="1"/>
</dbReference>
<dbReference type="CDD" id="cd00167">
    <property type="entry name" value="SANT"/>
    <property type="match status" value="1"/>
</dbReference>
<dbReference type="GO" id="GO:0008094">
    <property type="term" value="F:ATP-dependent activity, acting on DNA"/>
    <property type="evidence" value="ECO:0007669"/>
    <property type="project" value="TreeGrafter"/>
</dbReference>
<dbReference type="Proteomes" id="UP000016932">
    <property type="component" value="Unassembled WGS sequence"/>
</dbReference>
<dbReference type="PANTHER" id="PTHR45626:SF52">
    <property type="entry name" value="SINGLE-STRANDED DNA-DEPENDENT ATPASE (EUROFUNG)"/>
    <property type="match status" value="1"/>
</dbReference>
<dbReference type="GO" id="GO:0006281">
    <property type="term" value="P:DNA repair"/>
    <property type="evidence" value="ECO:0007669"/>
    <property type="project" value="TreeGrafter"/>
</dbReference>
<feature type="coiled-coil region" evidence="8">
    <location>
        <begin position="1976"/>
        <end position="2006"/>
    </location>
</feature>
<dbReference type="InterPro" id="IPR009057">
    <property type="entry name" value="Homeodomain-like_sf"/>
</dbReference>
<comment type="similarity">
    <text evidence="1">Belongs to the SNF2/RAD54 helicase family. ISWI subfamily.</text>
</comment>
<dbReference type="GO" id="GO:0005634">
    <property type="term" value="C:nucleus"/>
    <property type="evidence" value="ECO:0007669"/>
    <property type="project" value="TreeGrafter"/>
</dbReference>
<protein>
    <submittedName>
        <fullName evidence="15">Uncharacterized protein</fullName>
    </submittedName>
</protein>
<dbReference type="InterPro" id="IPR000330">
    <property type="entry name" value="SNF2_N"/>
</dbReference>
<feature type="compositionally biased region" description="Basic and acidic residues" evidence="9">
    <location>
        <begin position="1424"/>
        <end position="1433"/>
    </location>
</feature>
<dbReference type="PROSITE" id="PS51192">
    <property type="entry name" value="HELICASE_ATP_BIND_1"/>
    <property type="match status" value="1"/>
</dbReference>
<dbReference type="HOGENOM" id="CLU_232847_0_0_1"/>
<evidence type="ECO:0000256" key="2">
    <source>
        <dbReference type="ARBA" id="ARBA00022741"/>
    </source>
</evidence>
<feature type="region of interest" description="Disordered" evidence="9">
    <location>
        <begin position="204"/>
        <end position="228"/>
    </location>
</feature>
<feature type="compositionally biased region" description="Acidic residues" evidence="9">
    <location>
        <begin position="1460"/>
        <end position="1470"/>
    </location>
</feature>
<dbReference type="SMART" id="SM00487">
    <property type="entry name" value="DEXDc"/>
    <property type="match status" value="1"/>
</dbReference>
<dbReference type="PROSITE" id="PS51194">
    <property type="entry name" value="HELICASE_CTER"/>
    <property type="match status" value="1"/>
</dbReference>
<organism evidence="15 16">
    <name type="scientific">Pseudocercospora fijiensis (strain CIRAD86)</name>
    <name type="common">Black leaf streak disease fungus</name>
    <name type="synonym">Mycosphaerella fijiensis</name>
    <dbReference type="NCBI Taxonomy" id="383855"/>
    <lineage>
        <taxon>Eukaryota</taxon>
        <taxon>Fungi</taxon>
        <taxon>Dikarya</taxon>
        <taxon>Ascomycota</taxon>
        <taxon>Pezizomycotina</taxon>
        <taxon>Dothideomycetes</taxon>
        <taxon>Dothideomycetidae</taxon>
        <taxon>Mycosphaerellales</taxon>
        <taxon>Mycosphaerellaceae</taxon>
        <taxon>Pseudocercospora</taxon>
    </lineage>
</organism>
<feature type="domain" description="SANT" evidence="14">
    <location>
        <begin position="1774"/>
        <end position="1825"/>
    </location>
</feature>
<dbReference type="KEGG" id="pfj:MYCFIDRAFT_206697"/>
<feature type="compositionally biased region" description="Polar residues" evidence="9">
    <location>
        <begin position="501"/>
        <end position="513"/>
    </location>
</feature>
<dbReference type="Pfam" id="PF00176">
    <property type="entry name" value="SNF2-rel_dom"/>
    <property type="match status" value="1"/>
</dbReference>
<feature type="compositionally biased region" description="Low complexity" evidence="9">
    <location>
        <begin position="2044"/>
        <end position="2056"/>
    </location>
</feature>
<dbReference type="InterPro" id="IPR032451">
    <property type="entry name" value="SMARCC_C"/>
</dbReference>
<evidence type="ECO:0000256" key="4">
    <source>
        <dbReference type="ARBA" id="ARBA00022840"/>
    </source>
</evidence>
<feature type="compositionally biased region" description="Basic and acidic residues" evidence="9">
    <location>
        <begin position="1900"/>
        <end position="1921"/>
    </location>
</feature>
<evidence type="ECO:0000259" key="10">
    <source>
        <dbReference type="PROSITE" id="PS50090"/>
    </source>
</evidence>
<dbReference type="PROSITE" id="PS51293">
    <property type="entry name" value="SANT"/>
    <property type="match status" value="1"/>
</dbReference>
<dbReference type="InterPro" id="IPR049730">
    <property type="entry name" value="SNF2/RAD54-like_C"/>
</dbReference>
<name>M2Z8H2_PSEFD</name>
<keyword evidence="7" id="KW-0539">Nucleus</keyword>
<dbReference type="Pfam" id="PF00249">
    <property type="entry name" value="Myb_DNA-binding"/>
    <property type="match status" value="1"/>
</dbReference>
<feature type="region of interest" description="Disordered" evidence="9">
    <location>
        <begin position="1405"/>
        <end position="1492"/>
    </location>
</feature>
<feature type="domain" description="SWIRM" evidence="11">
    <location>
        <begin position="1508"/>
        <end position="1605"/>
    </location>
</feature>
<dbReference type="GO" id="GO:0016787">
    <property type="term" value="F:hydrolase activity"/>
    <property type="evidence" value="ECO:0007669"/>
    <property type="project" value="UniProtKB-KW"/>
</dbReference>
<feature type="domain" description="Helicase ATP-binding" evidence="12">
    <location>
        <begin position="602"/>
        <end position="788"/>
    </location>
</feature>
<evidence type="ECO:0000313" key="16">
    <source>
        <dbReference type="Proteomes" id="UP000016932"/>
    </source>
</evidence>
<dbReference type="VEuPathDB" id="FungiDB:MYCFIDRAFT_206697"/>
<dbReference type="InterPro" id="IPR014001">
    <property type="entry name" value="Helicase_ATP-bd"/>
</dbReference>
<feature type="compositionally biased region" description="Low complexity" evidence="9">
    <location>
        <begin position="1477"/>
        <end position="1492"/>
    </location>
</feature>
<feature type="coiled-coil region" evidence="8">
    <location>
        <begin position="1223"/>
        <end position="1255"/>
    </location>
</feature>
<dbReference type="STRING" id="383855.M2Z8H2"/>
<evidence type="ECO:0000259" key="11">
    <source>
        <dbReference type="PROSITE" id="PS50934"/>
    </source>
</evidence>
<dbReference type="Gene3D" id="3.40.50.300">
    <property type="entry name" value="P-loop containing nucleotide triphosphate hydrolases"/>
    <property type="match status" value="1"/>
</dbReference>
<dbReference type="InterPro" id="IPR041984">
    <property type="entry name" value="Rsc8/Ssr1/Ssr2_ZZ"/>
</dbReference>
<feature type="region of interest" description="Disordered" evidence="9">
    <location>
        <begin position="293"/>
        <end position="320"/>
    </location>
</feature>
<feature type="compositionally biased region" description="Basic and acidic residues" evidence="9">
    <location>
        <begin position="219"/>
        <end position="228"/>
    </location>
</feature>
<dbReference type="PANTHER" id="PTHR45626">
    <property type="entry name" value="TRANSCRIPTION TERMINATION FACTOR 2-RELATED"/>
    <property type="match status" value="1"/>
</dbReference>
<dbReference type="eggNOG" id="KOG1001">
    <property type="taxonomic scope" value="Eukaryota"/>
</dbReference>
<dbReference type="InterPro" id="IPR038718">
    <property type="entry name" value="SNF2-like_sf"/>
</dbReference>
<dbReference type="InterPro" id="IPR027417">
    <property type="entry name" value="P-loop_NTPase"/>
</dbReference>
<dbReference type="InterPro" id="IPR050628">
    <property type="entry name" value="SNF2_RAD54_helicase_TF"/>
</dbReference>
<evidence type="ECO:0000259" key="14">
    <source>
        <dbReference type="PROSITE" id="PS51293"/>
    </source>
</evidence>
<keyword evidence="16" id="KW-1185">Reference proteome</keyword>
<dbReference type="eggNOG" id="KOG1279">
    <property type="taxonomic scope" value="Eukaryota"/>
</dbReference>
<dbReference type="FunFam" id="1.10.10.10:FF:000020">
    <property type="entry name" value="SWI/SNF complex subunit SMARCC2 isoform c"/>
    <property type="match status" value="1"/>
</dbReference>